<dbReference type="Proteomes" id="UP000237822">
    <property type="component" value="Unassembled WGS sequence"/>
</dbReference>
<accession>A0A2T0UXY8</accession>
<evidence type="ECO:0000256" key="5">
    <source>
        <dbReference type="SAM" id="MobiDB-lite"/>
    </source>
</evidence>
<dbReference type="SMART" id="SM00382">
    <property type="entry name" value="AAA"/>
    <property type="match status" value="1"/>
</dbReference>
<dbReference type="InterPro" id="IPR017871">
    <property type="entry name" value="ABC_transporter-like_CS"/>
</dbReference>
<dbReference type="InterPro" id="IPR003593">
    <property type="entry name" value="AAA+_ATPase"/>
</dbReference>
<dbReference type="Pfam" id="PF00005">
    <property type="entry name" value="ABC_tran"/>
    <property type="match status" value="1"/>
</dbReference>
<dbReference type="GO" id="GO:0005524">
    <property type="term" value="F:ATP binding"/>
    <property type="evidence" value="ECO:0007669"/>
    <property type="project" value="UniProtKB-KW"/>
</dbReference>
<reference evidence="7 8" key="1">
    <citation type="submission" date="2018-03" db="EMBL/GenBank/DDBJ databases">
        <title>Genomic Encyclopedia of Archaeal and Bacterial Type Strains, Phase II (KMG-II): from individual species to whole genera.</title>
        <authorList>
            <person name="Goeker M."/>
        </authorList>
    </citation>
    <scope>NUCLEOTIDE SEQUENCE [LARGE SCALE GENOMIC DNA]</scope>
    <source>
        <strain evidence="7 8">ATCC BAA-1496</strain>
    </source>
</reference>
<dbReference type="SUPFAM" id="SSF52540">
    <property type="entry name" value="P-loop containing nucleoside triphosphate hydrolases"/>
    <property type="match status" value="1"/>
</dbReference>
<dbReference type="GO" id="GO:0016020">
    <property type="term" value="C:membrane"/>
    <property type="evidence" value="ECO:0007669"/>
    <property type="project" value="InterPro"/>
</dbReference>
<gene>
    <name evidence="7" type="ORF">BCF74_1035</name>
</gene>
<proteinExistence type="predicted"/>
<protein>
    <submittedName>
        <fullName evidence="7">Phosphate ABC transporter ATP-binding protein (PhoT family)</fullName>
    </submittedName>
</protein>
<feature type="domain" description="ABC transporter" evidence="6">
    <location>
        <begin position="51"/>
        <end position="299"/>
    </location>
</feature>
<feature type="region of interest" description="Disordered" evidence="5">
    <location>
        <begin position="282"/>
        <end position="304"/>
    </location>
</feature>
<keyword evidence="2" id="KW-0547">Nucleotide-binding</keyword>
<dbReference type="CDD" id="cd03260">
    <property type="entry name" value="ABC_PstB_phosphate_transporter"/>
    <property type="match status" value="1"/>
</dbReference>
<keyword evidence="8" id="KW-1185">Reference proteome</keyword>
<name>A0A2T0UXY8_9MICO</name>
<dbReference type="GO" id="GO:0016887">
    <property type="term" value="F:ATP hydrolysis activity"/>
    <property type="evidence" value="ECO:0007669"/>
    <property type="project" value="InterPro"/>
</dbReference>
<evidence type="ECO:0000256" key="3">
    <source>
        <dbReference type="ARBA" id="ARBA00022840"/>
    </source>
</evidence>
<keyword evidence="4" id="KW-1278">Translocase</keyword>
<keyword evidence="3 7" id="KW-0067">ATP-binding</keyword>
<dbReference type="InterPro" id="IPR027417">
    <property type="entry name" value="P-loop_NTPase"/>
</dbReference>
<keyword evidence="1" id="KW-0813">Transport</keyword>
<dbReference type="GO" id="GO:0035435">
    <property type="term" value="P:phosphate ion transmembrane transport"/>
    <property type="evidence" value="ECO:0007669"/>
    <property type="project" value="InterPro"/>
</dbReference>
<evidence type="ECO:0000313" key="7">
    <source>
        <dbReference type="EMBL" id="PRY62799.1"/>
    </source>
</evidence>
<sequence length="304" mass="32592">MPHTVDATTTIPAVPAPATSTAVAVADDTTVLSPVAARREERSGPVSGATMIAEGISAWFGDHKVLEQVDITMKAGEVTALIGPSGCGKSTFLRILNRMHELVPGASLAGSVRVGGIDIYDAGERITETRRKIGMVFQKPNPFPTMSIADNVTAGLKLIGRRVTRDERDVLVEECLTKAGLWREVKDRLDSSGGALSGGQQQRLCIARSLAVRPEVLLMDEPCSALDPTSTRRIEETIDALSSEVTIVIVTHNMQQAARVSDRCAFFLAAEGRPGHIVEQGPTEQMFGNPSDPRTNDYVNGRFG</sequence>
<dbReference type="PANTHER" id="PTHR43423:SF1">
    <property type="entry name" value="ABC TRANSPORTER I FAMILY MEMBER 17"/>
    <property type="match status" value="1"/>
</dbReference>
<dbReference type="Gene3D" id="3.40.50.300">
    <property type="entry name" value="P-loop containing nucleotide triphosphate hydrolases"/>
    <property type="match status" value="1"/>
</dbReference>
<evidence type="ECO:0000313" key="8">
    <source>
        <dbReference type="Proteomes" id="UP000237822"/>
    </source>
</evidence>
<evidence type="ECO:0000256" key="2">
    <source>
        <dbReference type="ARBA" id="ARBA00022741"/>
    </source>
</evidence>
<dbReference type="InterPro" id="IPR003439">
    <property type="entry name" value="ABC_transporter-like_ATP-bd"/>
</dbReference>
<comment type="caution">
    <text evidence="7">The sequence shown here is derived from an EMBL/GenBank/DDBJ whole genome shotgun (WGS) entry which is preliminary data.</text>
</comment>
<organism evidence="7 8">
    <name type="scientific">Knoellia remsis</name>
    <dbReference type="NCBI Taxonomy" id="407159"/>
    <lineage>
        <taxon>Bacteria</taxon>
        <taxon>Bacillati</taxon>
        <taxon>Actinomycetota</taxon>
        <taxon>Actinomycetes</taxon>
        <taxon>Micrococcales</taxon>
        <taxon>Intrasporangiaceae</taxon>
        <taxon>Knoellia</taxon>
    </lineage>
</organism>
<dbReference type="InterPro" id="IPR005670">
    <property type="entry name" value="PstB-like"/>
</dbReference>
<evidence type="ECO:0000256" key="4">
    <source>
        <dbReference type="ARBA" id="ARBA00022967"/>
    </source>
</evidence>
<evidence type="ECO:0000259" key="6">
    <source>
        <dbReference type="PROSITE" id="PS50893"/>
    </source>
</evidence>
<dbReference type="PANTHER" id="PTHR43423">
    <property type="entry name" value="ABC TRANSPORTER I FAMILY MEMBER 17"/>
    <property type="match status" value="1"/>
</dbReference>
<dbReference type="GO" id="GO:0005315">
    <property type="term" value="F:phosphate transmembrane transporter activity"/>
    <property type="evidence" value="ECO:0007669"/>
    <property type="project" value="InterPro"/>
</dbReference>
<dbReference type="PROSITE" id="PS50893">
    <property type="entry name" value="ABC_TRANSPORTER_2"/>
    <property type="match status" value="1"/>
</dbReference>
<dbReference type="PROSITE" id="PS00211">
    <property type="entry name" value="ABC_TRANSPORTER_1"/>
    <property type="match status" value="1"/>
</dbReference>
<evidence type="ECO:0000256" key="1">
    <source>
        <dbReference type="ARBA" id="ARBA00022448"/>
    </source>
</evidence>
<dbReference type="AlphaFoldDB" id="A0A2T0UXY8"/>
<dbReference type="EMBL" id="PVTI01000003">
    <property type="protein sequence ID" value="PRY62799.1"/>
    <property type="molecule type" value="Genomic_DNA"/>
</dbReference>